<keyword evidence="4" id="KW-0472">Membrane</keyword>
<evidence type="ECO:0000256" key="1">
    <source>
        <dbReference type="ARBA" id="ARBA00010296"/>
    </source>
</evidence>
<organism evidence="8 9">
    <name type="scientific">Duganella zoogloeoides</name>
    <dbReference type="NCBI Taxonomy" id="75659"/>
    <lineage>
        <taxon>Bacteria</taxon>
        <taxon>Pseudomonadati</taxon>
        <taxon>Pseudomonadota</taxon>
        <taxon>Betaproteobacteria</taxon>
        <taxon>Burkholderiales</taxon>
        <taxon>Oxalobacteraceae</taxon>
        <taxon>Telluria group</taxon>
        <taxon>Duganella</taxon>
    </lineage>
</organism>
<gene>
    <name evidence="8" type="ORF">SR858_05805</name>
</gene>
<keyword evidence="9" id="KW-1185">Reference proteome</keyword>
<keyword evidence="5" id="KW-0564">Palmitate</keyword>
<dbReference type="PROSITE" id="PS51257">
    <property type="entry name" value="PROKAR_LIPOPROTEIN"/>
    <property type="match status" value="1"/>
</dbReference>
<keyword evidence="6 8" id="KW-0449">Lipoprotein</keyword>
<sequence>MKKLFALSAIAMALVLTGCNTVNGFGKDVKKVGESLEGASTKK</sequence>
<keyword evidence="3 7" id="KW-0732">Signal</keyword>
<evidence type="ECO:0000256" key="4">
    <source>
        <dbReference type="ARBA" id="ARBA00023136"/>
    </source>
</evidence>
<protein>
    <submittedName>
        <fullName evidence="8">Entericidin A/B family lipoprotein</fullName>
    </submittedName>
</protein>
<evidence type="ECO:0000256" key="7">
    <source>
        <dbReference type="SAM" id="SignalP"/>
    </source>
</evidence>
<dbReference type="GeneID" id="43164338"/>
<feature type="chain" id="PRO_5046723911" evidence="7">
    <location>
        <begin position="25"/>
        <end position="43"/>
    </location>
</feature>
<reference evidence="8 9" key="1">
    <citation type="submission" date="2023-11" db="EMBL/GenBank/DDBJ databases">
        <title>MicrobeMod: A computational toolkit for identifying prokaryotic methylation and restriction-modification with nanopore sequencing.</title>
        <authorList>
            <person name="Crits-Christoph A."/>
            <person name="Kang S.C."/>
            <person name="Lee H."/>
            <person name="Ostrov N."/>
        </authorList>
    </citation>
    <scope>NUCLEOTIDE SEQUENCE [LARGE SCALE GENOMIC DNA]</scope>
    <source>
        <strain evidence="8 9">ATCC 25935</strain>
    </source>
</reference>
<evidence type="ECO:0000256" key="5">
    <source>
        <dbReference type="ARBA" id="ARBA00023139"/>
    </source>
</evidence>
<evidence type="ECO:0000256" key="6">
    <source>
        <dbReference type="ARBA" id="ARBA00023288"/>
    </source>
</evidence>
<dbReference type="RefSeq" id="WP_019922671.1">
    <property type="nucleotide sequence ID" value="NZ_CP140152.1"/>
</dbReference>
<name>A0ABZ0Y1F2_9BURK</name>
<evidence type="ECO:0000313" key="9">
    <source>
        <dbReference type="Proteomes" id="UP001326110"/>
    </source>
</evidence>
<proteinExistence type="inferred from homology"/>
<comment type="similarity">
    <text evidence="1">Belongs to the EcnA/EcnB lipoprotein family.</text>
</comment>
<accession>A0ABZ0Y1F2</accession>
<evidence type="ECO:0000256" key="2">
    <source>
        <dbReference type="ARBA" id="ARBA00022475"/>
    </source>
</evidence>
<feature type="signal peptide" evidence="7">
    <location>
        <begin position="1"/>
        <end position="24"/>
    </location>
</feature>
<dbReference type="EMBL" id="CP140152">
    <property type="protein sequence ID" value="WQH05851.1"/>
    <property type="molecule type" value="Genomic_DNA"/>
</dbReference>
<dbReference type="Proteomes" id="UP001326110">
    <property type="component" value="Chromosome"/>
</dbReference>
<dbReference type="Pfam" id="PF08085">
    <property type="entry name" value="Entericidin"/>
    <property type="match status" value="1"/>
</dbReference>
<evidence type="ECO:0000313" key="8">
    <source>
        <dbReference type="EMBL" id="WQH05851.1"/>
    </source>
</evidence>
<keyword evidence="2" id="KW-1003">Cell membrane</keyword>
<evidence type="ECO:0000256" key="3">
    <source>
        <dbReference type="ARBA" id="ARBA00022729"/>
    </source>
</evidence>
<dbReference type="InterPro" id="IPR012556">
    <property type="entry name" value="Entericidin"/>
</dbReference>